<keyword evidence="3" id="KW-0489">Methyltransferase</keyword>
<dbReference type="InterPro" id="IPR016980">
    <property type="entry name" value="S-AdoMet-dep_MeTrfase_Alr7345"/>
</dbReference>
<keyword evidence="3" id="KW-0808">Transferase</keyword>
<evidence type="ECO:0000256" key="1">
    <source>
        <dbReference type="SAM" id="MobiDB-lite"/>
    </source>
</evidence>
<dbReference type="AlphaFoldDB" id="A9EPY1"/>
<dbReference type="BioCyc" id="SCEL448385:SCE_RS20040-MONOMER"/>
<sequence>MRRPHVLLALALTALAGCSASPPAAPPPPTAAPPAQPDAPPAAAASAPPGDAVAPAPLSVASVEVPAALRAVVDAADRADADRALDAGRKPAETLAFFGIQPGMKVAELAAGGGYSAELLARAVGPGGVVYAQNNRFVLERFAEKPWSERLKKPVMKPVVRVDRELDDPLPPEARDLDAVLLVLFYHDTVWMEADRAAMNRAVFRALKPGGVFAIVDHAGRAGTGVTEVKTLHRIEEKIVREEIERAGFRLAAEATFLRSPADTRDWNASPMVAGDKRGTSDRFVLKFVKPGG</sequence>
<name>A9EPY1_SORC5</name>
<keyword evidence="2" id="KW-0732">Signal</keyword>
<dbReference type="SUPFAM" id="SSF53335">
    <property type="entry name" value="S-adenosyl-L-methionine-dependent methyltransferases"/>
    <property type="match status" value="1"/>
</dbReference>
<reference evidence="3 4" key="1">
    <citation type="journal article" date="2007" name="Nat. Biotechnol.">
        <title>Complete genome sequence of the myxobacterium Sorangium cellulosum.</title>
        <authorList>
            <person name="Schneiker S."/>
            <person name="Perlova O."/>
            <person name="Kaiser O."/>
            <person name="Gerth K."/>
            <person name="Alici A."/>
            <person name="Altmeyer M.O."/>
            <person name="Bartels D."/>
            <person name="Bekel T."/>
            <person name="Beyer S."/>
            <person name="Bode E."/>
            <person name="Bode H.B."/>
            <person name="Bolten C.J."/>
            <person name="Choudhuri J.V."/>
            <person name="Doss S."/>
            <person name="Elnakady Y.A."/>
            <person name="Frank B."/>
            <person name="Gaigalat L."/>
            <person name="Goesmann A."/>
            <person name="Groeger C."/>
            <person name="Gross F."/>
            <person name="Jelsbak L."/>
            <person name="Jelsbak L."/>
            <person name="Kalinowski J."/>
            <person name="Kegler C."/>
            <person name="Knauber T."/>
            <person name="Konietzny S."/>
            <person name="Kopp M."/>
            <person name="Krause L."/>
            <person name="Krug D."/>
            <person name="Linke B."/>
            <person name="Mahmud T."/>
            <person name="Martinez-Arias R."/>
            <person name="McHardy A.C."/>
            <person name="Merai M."/>
            <person name="Meyer F."/>
            <person name="Mormann S."/>
            <person name="Munoz-Dorado J."/>
            <person name="Perez J."/>
            <person name="Pradella S."/>
            <person name="Rachid S."/>
            <person name="Raddatz G."/>
            <person name="Rosenau F."/>
            <person name="Rueckert C."/>
            <person name="Sasse F."/>
            <person name="Scharfe M."/>
            <person name="Schuster S.C."/>
            <person name="Suen G."/>
            <person name="Treuner-Lange A."/>
            <person name="Velicer G.J."/>
            <person name="Vorholter F.-J."/>
            <person name="Weissman K.J."/>
            <person name="Welch R.D."/>
            <person name="Wenzel S.C."/>
            <person name="Whitworth D.E."/>
            <person name="Wilhelm S."/>
            <person name="Wittmann C."/>
            <person name="Bloecker H."/>
            <person name="Puehler A."/>
            <person name="Mueller R."/>
        </authorList>
    </citation>
    <scope>NUCLEOTIDE SEQUENCE [LARGE SCALE GENOMIC DNA]</scope>
    <source>
        <strain evidence="4">So ce56</strain>
    </source>
</reference>
<dbReference type="STRING" id="448385.sce3908"/>
<dbReference type="PIRSF" id="PIRSF031679">
    <property type="entry name" value="Mtase_Alr7345_prd"/>
    <property type="match status" value="1"/>
</dbReference>
<feature type="region of interest" description="Disordered" evidence="1">
    <location>
        <begin position="20"/>
        <end position="51"/>
    </location>
</feature>
<proteinExistence type="predicted"/>
<protein>
    <submittedName>
        <fullName evidence="3">Probable Methyltransferase</fullName>
    </submittedName>
</protein>
<organism evidence="3 4">
    <name type="scientific">Sorangium cellulosum (strain So ce56)</name>
    <name type="common">Polyangium cellulosum (strain So ce56)</name>
    <dbReference type="NCBI Taxonomy" id="448385"/>
    <lineage>
        <taxon>Bacteria</taxon>
        <taxon>Pseudomonadati</taxon>
        <taxon>Myxococcota</taxon>
        <taxon>Polyangia</taxon>
        <taxon>Polyangiales</taxon>
        <taxon>Polyangiaceae</taxon>
        <taxon>Sorangium</taxon>
    </lineage>
</organism>
<dbReference type="HOGENOM" id="CLU_072291_1_0_7"/>
<dbReference type="KEGG" id="scl:sce3908"/>
<dbReference type="RefSeq" id="WP_012236538.1">
    <property type="nucleotide sequence ID" value="NC_010162.1"/>
</dbReference>
<dbReference type="GO" id="GO:0032259">
    <property type="term" value="P:methylation"/>
    <property type="evidence" value="ECO:0007669"/>
    <property type="project" value="UniProtKB-KW"/>
</dbReference>
<feature type="chain" id="PRO_5002738428" evidence="2">
    <location>
        <begin position="25"/>
        <end position="293"/>
    </location>
</feature>
<dbReference type="PROSITE" id="PS51257">
    <property type="entry name" value="PROKAR_LIPOPROTEIN"/>
    <property type="match status" value="1"/>
</dbReference>
<dbReference type="EMBL" id="AM746676">
    <property type="protein sequence ID" value="CAN94068.1"/>
    <property type="molecule type" value="Genomic_DNA"/>
</dbReference>
<dbReference type="Proteomes" id="UP000002139">
    <property type="component" value="Chromosome"/>
</dbReference>
<dbReference type="InterPro" id="IPR029063">
    <property type="entry name" value="SAM-dependent_MTases_sf"/>
</dbReference>
<keyword evidence="4" id="KW-1185">Reference proteome</keyword>
<feature type="compositionally biased region" description="Pro residues" evidence="1">
    <location>
        <begin position="23"/>
        <end position="40"/>
    </location>
</feature>
<dbReference type="GO" id="GO:0008168">
    <property type="term" value="F:methyltransferase activity"/>
    <property type="evidence" value="ECO:0007669"/>
    <property type="project" value="UniProtKB-KW"/>
</dbReference>
<gene>
    <name evidence="3" type="ordered locus">sce3908</name>
</gene>
<feature type="signal peptide" evidence="2">
    <location>
        <begin position="1"/>
        <end position="24"/>
    </location>
</feature>
<feature type="compositionally biased region" description="Low complexity" evidence="1">
    <location>
        <begin position="41"/>
        <end position="51"/>
    </location>
</feature>
<dbReference type="Gene3D" id="3.40.50.150">
    <property type="entry name" value="Vaccinia Virus protein VP39"/>
    <property type="match status" value="1"/>
</dbReference>
<evidence type="ECO:0000313" key="3">
    <source>
        <dbReference type="EMBL" id="CAN94068.1"/>
    </source>
</evidence>
<evidence type="ECO:0000313" key="4">
    <source>
        <dbReference type="Proteomes" id="UP000002139"/>
    </source>
</evidence>
<evidence type="ECO:0000256" key="2">
    <source>
        <dbReference type="SAM" id="SignalP"/>
    </source>
</evidence>
<accession>A9EPY1</accession>
<dbReference type="CDD" id="cd02440">
    <property type="entry name" value="AdoMet_MTases"/>
    <property type="match status" value="1"/>
</dbReference>
<dbReference type="eggNOG" id="COG4798">
    <property type="taxonomic scope" value="Bacteria"/>
</dbReference>